<name>A0A8S4MZK4_OWEFU</name>
<dbReference type="CDD" id="cd11410">
    <property type="entry name" value="bHLH_O_HES"/>
    <property type="match status" value="1"/>
</dbReference>
<evidence type="ECO:0000256" key="5">
    <source>
        <dbReference type="ARBA" id="ARBA00023242"/>
    </source>
</evidence>
<dbReference type="PROSITE" id="PS50888">
    <property type="entry name" value="BHLH"/>
    <property type="match status" value="1"/>
</dbReference>
<evidence type="ECO:0000256" key="6">
    <source>
        <dbReference type="SAM" id="MobiDB-lite"/>
    </source>
</evidence>
<comment type="subcellular location">
    <subcellularLocation>
        <location evidence="1">Nucleus</location>
    </subcellularLocation>
</comment>
<feature type="region of interest" description="Disordered" evidence="6">
    <location>
        <begin position="76"/>
        <end position="95"/>
    </location>
</feature>
<keyword evidence="4" id="KW-0804">Transcription</keyword>
<feature type="domain" description="Orange" evidence="8">
    <location>
        <begin position="98"/>
        <end position="132"/>
    </location>
</feature>
<evidence type="ECO:0000259" key="7">
    <source>
        <dbReference type="PROSITE" id="PS50888"/>
    </source>
</evidence>
<dbReference type="GO" id="GO:0006355">
    <property type="term" value="P:regulation of DNA-templated transcription"/>
    <property type="evidence" value="ECO:0007669"/>
    <property type="project" value="InterPro"/>
</dbReference>
<dbReference type="InterPro" id="IPR011598">
    <property type="entry name" value="bHLH_dom"/>
</dbReference>
<evidence type="ECO:0000256" key="1">
    <source>
        <dbReference type="ARBA" id="ARBA00004123"/>
    </source>
</evidence>
<dbReference type="GO" id="GO:0003677">
    <property type="term" value="F:DNA binding"/>
    <property type="evidence" value="ECO:0007669"/>
    <property type="project" value="UniProtKB-KW"/>
</dbReference>
<evidence type="ECO:0000313" key="10">
    <source>
        <dbReference type="Proteomes" id="UP000749559"/>
    </source>
</evidence>
<dbReference type="Proteomes" id="UP000749559">
    <property type="component" value="Unassembled WGS sequence"/>
</dbReference>
<dbReference type="GO" id="GO:0005634">
    <property type="term" value="C:nucleus"/>
    <property type="evidence" value="ECO:0007669"/>
    <property type="project" value="UniProtKB-SubCell"/>
</dbReference>
<evidence type="ECO:0000256" key="4">
    <source>
        <dbReference type="ARBA" id="ARBA00023163"/>
    </source>
</evidence>
<dbReference type="SMART" id="SM00353">
    <property type="entry name" value="HLH"/>
    <property type="match status" value="1"/>
</dbReference>
<proteinExistence type="predicted"/>
<dbReference type="PROSITE" id="PS51054">
    <property type="entry name" value="ORANGE"/>
    <property type="match status" value="1"/>
</dbReference>
<comment type="caution">
    <text evidence="9">The sequence shown here is derived from an EMBL/GenBank/DDBJ whole genome shotgun (WGS) entry which is preliminary data.</text>
</comment>
<accession>A0A8S4MZK4</accession>
<dbReference type="SUPFAM" id="SSF47459">
    <property type="entry name" value="HLH, helix-loop-helix DNA-binding domain"/>
    <property type="match status" value="1"/>
</dbReference>
<sequence length="329" mass="36585">MEKALNHMENIRPTNERKANKPLMEKRRRARINNCLAELKSIVLEALKKDPARYSKLEKADILEMTVQYLQTVHKPPVDSAAPSQAPSRHSPDMFENYSMGYNSCVRETIRYMDTIDDGIDVEMKDRISGHLSKRTQNVDCRSVSPSVQKPISIDIPSSPMRGSLITERTNSEQMNAMAQHNTAHAHEVSPVTTMALKLNDVTIMPSHSGSTSAVPISFSQNGPTSSVSPLTLTTGQMAYLIVGTTNIVPGAQITPTNTMVVTPVTSQPHHAFNLQHGRTSQSKNNSTTTPSINMNNMPVFLDSNENHTAFKNKNICNYGDDKDVWRPW</sequence>
<dbReference type="SUPFAM" id="SSF158457">
    <property type="entry name" value="Orange domain-like"/>
    <property type="match status" value="1"/>
</dbReference>
<gene>
    <name evidence="9" type="ORF">OFUS_LOCUS1871</name>
</gene>
<dbReference type="PANTHER" id="PTHR10985">
    <property type="entry name" value="BASIC HELIX-LOOP-HELIX TRANSCRIPTION FACTOR, HES-RELATED"/>
    <property type="match status" value="1"/>
</dbReference>
<dbReference type="InterPro" id="IPR036638">
    <property type="entry name" value="HLH_DNA-bd_sf"/>
</dbReference>
<keyword evidence="10" id="KW-1185">Reference proteome</keyword>
<dbReference type="InterPro" id="IPR003650">
    <property type="entry name" value="Orange_dom"/>
</dbReference>
<evidence type="ECO:0000256" key="3">
    <source>
        <dbReference type="ARBA" id="ARBA00023125"/>
    </source>
</evidence>
<dbReference type="AlphaFoldDB" id="A0A8S4MZK4"/>
<dbReference type="Pfam" id="PF00010">
    <property type="entry name" value="HLH"/>
    <property type="match status" value="1"/>
</dbReference>
<dbReference type="Gene3D" id="6.10.250.980">
    <property type="match status" value="1"/>
</dbReference>
<dbReference type="FunFam" id="4.10.280.10:FF:000009">
    <property type="entry name" value="Transcription factor HES-1"/>
    <property type="match status" value="1"/>
</dbReference>
<dbReference type="GO" id="GO:0046983">
    <property type="term" value="F:protein dimerization activity"/>
    <property type="evidence" value="ECO:0007669"/>
    <property type="project" value="InterPro"/>
</dbReference>
<dbReference type="Gene3D" id="4.10.280.10">
    <property type="entry name" value="Helix-loop-helix DNA-binding domain"/>
    <property type="match status" value="1"/>
</dbReference>
<feature type="compositionally biased region" description="Polar residues" evidence="6">
    <location>
        <begin position="137"/>
        <end position="150"/>
    </location>
</feature>
<feature type="region of interest" description="Disordered" evidence="6">
    <location>
        <begin position="137"/>
        <end position="163"/>
    </location>
</feature>
<keyword evidence="2" id="KW-0805">Transcription regulation</keyword>
<keyword evidence="5" id="KW-0539">Nucleus</keyword>
<evidence type="ECO:0000256" key="2">
    <source>
        <dbReference type="ARBA" id="ARBA00023015"/>
    </source>
</evidence>
<evidence type="ECO:0000259" key="8">
    <source>
        <dbReference type="PROSITE" id="PS51054"/>
    </source>
</evidence>
<reference evidence="9" key="1">
    <citation type="submission" date="2022-03" db="EMBL/GenBank/DDBJ databases">
        <authorList>
            <person name="Martin C."/>
        </authorList>
    </citation>
    <scope>NUCLEOTIDE SEQUENCE</scope>
</reference>
<dbReference type="Pfam" id="PF07527">
    <property type="entry name" value="Hairy_orange"/>
    <property type="match status" value="1"/>
</dbReference>
<evidence type="ECO:0000313" key="9">
    <source>
        <dbReference type="EMBL" id="CAH1774406.1"/>
    </source>
</evidence>
<keyword evidence="3" id="KW-0238">DNA-binding</keyword>
<dbReference type="EMBL" id="CAIIXF020000001">
    <property type="protein sequence ID" value="CAH1774406.1"/>
    <property type="molecule type" value="Genomic_DNA"/>
</dbReference>
<protein>
    <submittedName>
        <fullName evidence="9">Uncharacterized protein</fullName>
    </submittedName>
</protein>
<dbReference type="OrthoDB" id="6085656at2759"/>
<dbReference type="InterPro" id="IPR050370">
    <property type="entry name" value="HES_HEY"/>
</dbReference>
<organism evidence="9 10">
    <name type="scientific">Owenia fusiformis</name>
    <name type="common">Polychaete worm</name>
    <dbReference type="NCBI Taxonomy" id="6347"/>
    <lineage>
        <taxon>Eukaryota</taxon>
        <taxon>Metazoa</taxon>
        <taxon>Spiralia</taxon>
        <taxon>Lophotrochozoa</taxon>
        <taxon>Annelida</taxon>
        <taxon>Polychaeta</taxon>
        <taxon>Sedentaria</taxon>
        <taxon>Canalipalpata</taxon>
        <taxon>Sabellida</taxon>
        <taxon>Oweniida</taxon>
        <taxon>Oweniidae</taxon>
        <taxon>Owenia</taxon>
    </lineage>
</organism>
<feature type="domain" description="BHLH" evidence="7">
    <location>
        <begin position="16"/>
        <end position="73"/>
    </location>
</feature>